<dbReference type="RefSeq" id="WP_161813989.1">
    <property type="nucleotide sequence ID" value="NZ_BLJN01000004.1"/>
</dbReference>
<feature type="domain" description="DUF6644" evidence="2">
    <location>
        <begin position="29"/>
        <end position="158"/>
    </location>
</feature>
<evidence type="ECO:0000256" key="1">
    <source>
        <dbReference type="SAM" id="Phobius"/>
    </source>
</evidence>
<reference evidence="4" key="1">
    <citation type="submission" date="2020-01" db="EMBL/GenBank/DDBJ databases">
        <title>'Steroidobacter agaridevorans' sp. nov., agar-degrading bacteria isolated from rhizosphere soils.</title>
        <authorList>
            <person name="Ikenaga M."/>
            <person name="Kataoka M."/>
            <person name="Murouchi A."/>
            <person name="Katsuragi S."/>
            <person name="Sakai M."/>
        </authorList>
    </citation>
    <scope>NUCLEOTIDE SEQUENCE [LARGE SCALE GENOMIC DNA]</scope>
    <source>
        <strain evidence="4">YU21-B</strain>
    </source>
</reference>
<keyword evidence="4" id="KW-1185">Reference proteome</keyword>
<protein>
    <recommendedName>
        <fullName evidence="2">DUF6644 domain-containing protein</fullName>
    </recommendedName>
</protein>
<comment type="caution">
    <text evidence="3">The sequence shown here is derived from an EMBL/GenBank/DDBJ whole genome shotgun (WGS) entry which is preliminary data.</text>
</comment>
<evidence type="ECO:0000259" key="2">
    <source>
        <dbReference type="Pfam" id="PF20349"/>
    </source>
</evidence>
<name>A0A829YG87_9GAMM</name>
<gene>
    <name evidence="3" type="ORF">GCM10011487_43370</name>
</gene>
<feature type="transmembrane region" description="Helical" evidence="1">
    <location>
        <begin position="22"/>
        <end position="45"/>
    </location>
</feature>
<dbReference type="Pfam" id="PF20349">
    <property type="entry name" value="DUF6644"/>
    <property type="match status" value="1"/>
</dbReference>
<dbReference type="AlphaFoldDB" id="A0A829YG87"/>
<feature type="transmembrane region" description="Helical" evidence="1">
    <location>
        <begin position="137"/>
        <end position="157"/>
    </location>
</feature>
<keyword evidence="1" id="KW-0812">Transmembrane</keyword>
<accession>A0A829YG87</accession>
<keyword evidence="1" id="KW-1133">Transmembrane helix</keyword>
<feature type="transmembrane region" description="Helical" evidence="1">
    <location>
        <begin position="66"/>
        <end position="84"/>
    </location>
</feature>
<dbReference type="InterPro" id="IPR046586">
    <property type="entry name" value="DUF6644"/>
</dbReference>
<dbReference type="EMBL" id="BLJN01000004">
    <property type="protein sequence ID" value="GFE82337.1"/>
    <property type="molecule type" value="Genomic_DNA"/>
</dbReference>
<evidence type="ECO:0000313" key="4">
    <source>
        <dbReference type="Proteomes" id="UP000445000"/>
    </source>
</evidence>
<feature type="transmembrane region" description="Helical" evidence="1">
    <location>
        <begin position="96"/>
        <end position="117"/>
    </location>
</feature>
<sequence>MISFLETLQNSEFSQWVLVSVWGYPILLTLHSIGLALLVGLLIIIDLRVLGVPRMLPFMPFNRLMALIWGAFAVNLSSGVALFVADGVKFFNSTAFRFKFASIVIGIVIAVIIKNSVLKDAPRLDAEQGAAPMKAKAFAAVSILMWISAIGFGRYMAYE</sequence>
<proteinExistence type="predicted"/>
<organism evidence="3 4">
    <name type="scientific">Steroidobacter agaridevorans</name>
    <dbReference type="NCBI Taxonomy" id="2695856"/>
    <lineage>
        <taxon>Bacteria</taxon>
        <taxon>Pseudomonadati</taxon>
        <taxon>Pseudomonadota</taxon>
        <taxon>Gammaproteobacteria</taxon>
        <taxon>Steroidobacterales</taxon>
        <taxon>Steroidobacteraceae</taxon>
        <taxon>Steroidobacter</taxon>
    </lineage>
</organism>
<evidence type="ECO:0000313" key="3">
    <source>
        <dbReference type="EMBL" id="GFE82337.1"/>
    </source>
</evidence>
<dbReference type="Proteomes" id="UP000445000">
    <property type="component" value="Unassembled WGS sequence"/>
</dbReference>
<keyword evidence="1" id="KW-0472">Membrane</keyword>